<dbReference type="SUPFAM" id="SSF48371">
    <property type="entry name" value="ARM repeat"/>
    <property type="match status" value="1"/>
</dbReference>
<dbReference type="InterPro" id="IPR013584">
    <property type="entry name" value="RAP"/>
</dbReference>
<feature type="compositionally biased region" description="Gly residues" evidence="1">
    <location>
        <begin position="90"/>
        <end position="102"/>
    </location>
</feature>
<dbReference type="Proteomes" id="UP001054857">
    <property type="component" value="Unassembled WGS sequence"/>
</dbReference>
<dbReference type="Pfam" id="PF08373">
    <property type="entry name" value="RAP"/>
    <property type="match status" value="1"/>
</dbReference>
<feature type="region of interest" description="Disordered" evidence="1">
    <location>
        <begin position="44"/>
        <end position="135"/>
    </location>
</feature>
<gene>
    <name evidence="3" type="ORF">Agub_g2106</name>
</gene>
<dbReference type="PANTHER" id="PTHR21228:SF40">
    <property type="entry name" value="LD45607P"/>
    <property type="match status" value="1"/>
</dbReference>
<reference evidence="3 4" key="1">
    <citation type="journal article" date="2021" name="Sci. Rep.">
        <title>Genome sequencing of the multicellular alga Astrephomene provides insights into convergent evolution of germ-soma differentiation.</title>
        <authorList>
            <person name="Yamashita S."/>
            <person name="Yamamoto K."/>
            <person name="Matsuzaki R."/>
            <person name="Suzuki S."/>
            <person name="Yamaguchi H."/>
            <person name="Hirooka S."/>
            <person name="Minakuchi Y."/>
            <person name="Miyagishima S."/>
            <person name="Kawachi M."/>
            <person name="Toyoda A."/>
            <person name="Nozaki H."/>
        </authorList>
    </citation>
    <scope>NUCLEOTIDE SEQUENCE [LARGE SCALE GENOMIC DNA]</scope>
    <source>
        <strain evidence="3 4">NIES-4017</strain>
    </source>
</reference>
<feature type="domain" description="RAP" evidence="2">
    <location>
        <begin position="790"/>
        <end position="853"/>
    </location>
</feature>
<feature type="compositionally biased region" description="Basic and acidic residues" evidence="1">
    <location>
        <begin position="103"/>
        <end position="118"/>
    </location>
</feature>
<dbReference type="GO" id="GO:0003723">
    <property type="term" value="F:RNA binding"/>
    <property type="evidence" value="ECO:0007669"/>
    <property type="project" value="TreeGrafter"/>
</dbReference>
<dbReference type="GO" id="GO:0035770">
    <property type="term" value="C:ribonucleoprotein granule"/>
    <property type="evidence" value="ECO:0007669"/>
    <property type="project" value="TreeGrafter"/>
</dbReference>
<organism evidence="3 4">
    <name type="scientific">Astrephomene gubernaculifera</name>
    <dbReference type="NCBI Taxonomy" id="47775"/>
    <lineage>
        <taxon>Eukaryota</taxon>
        <taxon>Viridiplantae</taxon>
        <taxon>Chlorophyta</taxon>
        <taxon>core chlorophytes</taxon>
        <taxon>Chlorophyceae</taxon>
        <taxon>CS clade</taxon>
        <taxon>Chlamydomonadales</taxon>
        <taxon>Astrephomenaceae</taxon>
        <taxon>Astrephomene</taxon>
    </lineage>
</organism>
<name>A0AAD3HI48_9CHLO</name>
<dbReference type="InterPro" id="IPR050870">
    <property type="entry name" value="FAST_kinase"/>
</dbReference>
<accession>A0AAD3HI48</accession>
<dbReference type="InterPro" id="IPR016024">
    <property type="entry name" value="ARM-type_fold"/>
</dbReference>
<comment type="caution">
    <text evidence="3">The sequence shown here is derived from an EMBL/GenBank/DDBJ whole genome shotgun (WGS) entry which is preliminary data.</text>
</comment>
<evidence type="ECO:0000256" key="1">
    <source>
        <dbReference type="SAM" id="MobiDB-lite"/>
    </source>
</evidence>
<dbReference type="PROSITE" id="PS51286">
    <property type="entry name" value="RAP"/>
    <property type="match status" value="1"/>
</dbReference>
<dbReference type="GO" id="GO:0044528">
    <property type="term" value="P:regulation of mitochondrial mRNA stability"/>
    <property type="evidence" value="ECO:0007669"/>
    <property type="project" value="TreeGrafter"/>
</dbReference>
<dbReference type="GO" id="GO:0005759">
    <property type="term" value="C:mitochondrial matrix"/>
    <property type="evidence" value="ECO:0007669"/>
    <property type="project" value="TreeGrafter"/>
</dbReference>
<protein>
    <recommendedName>
        <fullName evidence="2">RAP domain-containing protein</fullName>
    </recommendedName>
</protein>
<keyword evidence="4" id="KW-1185">Reference proteome</keyword>
<proteinExistence type="predicted"/>
<dbReference type="GO" id="GO:0009507">
    <property type="term" value="C:chloroplast"/>
    <property type="evidence" value="ECO:0007669"/>
    <property type="project" value="GOC"/>
</dbReference>
<dbReference type="AlphaFoldDB" id="A0AAD3HI48"/>
<evidence type="ECO:0000313" key="3">
    <source>
        <dbReference type="EMBL" id="GFR41421.1"/>
    </source>
</evidence>
<dbReference type="EMBL" id="BMAR01000001">
    <property type="protein sequence ID" value="GFR41421.1"/>
    <property type="molecule type" value="Genomic_DNA"/>
</dbReference>
<dbReference type="PANTHER" id="PTHR21228">
    <property type="entry name" value="FAST LEU-RICH DOMAIN-CONTAINING"/>
    <property type="match status" value="1"/>
</dbReference>
<dbReference type="GO" id="GO:1901259">
    <property type="term" value="P:chloroplast rRNA processing"/>
    <property type="evidence" value="ECO:0007669"/>
    <property type="project" value="TreeGrafter"/>
</dbReference>
<dbReference type="GO" id="GO:0000963">
    <property type="term" value="P:mitochondrial RNA processing"/>
    <property type="evidence" value="ECO:0007669"/>
    <property type="project" value="TreeGrafter"/>
</dbReference>
<sequence length="860" mass="92710">MPLLLGDAGLTRARAVVCLRRGLASWRCWSPSGRQGYRTKHPLYLAPTRPAPSPPGPEVLAAAAEEGPRPGSTSYDRGSVMRSRAASLGPGHGAAGSSGGRGEAGRRSGPLRDRERGSRGRGPGSGAGDARTDRVSGITHLPTLVAIIEENAPKWSAARDVSSLRAAFLTLAKLGSRPGTDTRLLPRALTTLAAAYVPLVPGLRDAFSCTGPLYACAKLGFWEGQLAAALLERLGLDGGELLQRADGKGHGNLWWSVSVAPKQLVALAEGALQVSSTCLTLKNPSQLASQSCSNILLACARLQRRHDPLLHHLTACLVQLPDAECQHLANSLYALGELAEDCGHKPRKQDLQRLGGRVLERMQQQQGSGRQNGSLGNHDSFTPQHLSNMLLGCAKLGFSDPGLLHSLAAALGCCSQLAREQELANSLYALAVMGCTGPQYTSSVKQLYAEVLHRLHSQPSRFVPQELSNILWALERLQPDGMDTLVQALAAECRRRQFVSFKPQDLSNTAWALAKMGYSDQDWYEAVVTAASAPGAMQGARPQEWANLWYALALVRHRPPDSFLEATARDGLPCASPQECANLLWSLASLGLYDQRLVDALGERLGELLGEKGREGAKKQNLANSLWALAVMGPDVLSRHSGLLEGLLIEVVRRWEQEGSDGFTRGELAQLWQVQQELGKGRARGRPRKGAKKLELILAGDVDGQDREMLQAMRAAAEEERLDPTTSELQQAVVRVLQQLQSAAGQDSPLSPASSSDPSSPILAILPEHPVEALCCRVDVVVELAGGRRVAVEVDGPWHFLANHPHTGTKTGRTQLRDRQLERVFGAGNVVSVPYWEWDALRRGKERQHYLGGLLGVGVP</sequence>
<evidence type="ECO:0000313" key="4">
    <source>
        <dbReference type="Proteomes" id="UP001054857"/>
    </source>
</evidence>
<evidence type="ECO:0000259" key="2">
    <source>
        <dbReference type="PROSITE" id="PS51286"/>
    </source>
</evidence>